<organism evidence="1 2">
    <name type="scientific">Mycolicibacterium anyangense</name>
    <dbReference type="NCBI Taxonomy" id="1431246"/>
    <lineage>
        <taxon>Bacteria</taxon>
        <taxon>Bacillati</taxon>
        <taxon>Actinomycetota</taxon>
        <taxon>Actinomycetes</taxon>
        <taxon>Mycobacteriales</taxon>
        <taxon>Mycobacteriaceae</taxon>
        <taxon>Mycolicibacterium</taxon>
    </lineage>
</organism>
<dbReference type="Gene3D" id="2.60.120.200">
    <property type="match status" value="1"/>
</dbReference>
<dbReference type="Pfam" id="PF14099">
    <property type="entry name" value="Polysacc_lyase"/>
    <property type="match status" value="1"/>
</dbReference>
<keyword evidence="2" id="KW-1185">Reference proteome</keyword>
<accession>A0A6N4WC21</accession>
<dbReference type="Proteomes" id="UP000467249">
    <property type="component" value="Chromosome"/>
</dbReference>
<protein>
    <submittedName>
        <fullName evidence="1">Uncharacterized protein</fullName>
    </submittedName>
</protein>
<name>A0A6N4WC21_9MYCO</name>
<dbReference type="InterPro" id="IPR025975">
    <property type="entry name" value="Polysacc_lyase"/>
</dbReference>
<gene>
    <name evidence="1" type="ORF">MANY_49030</name>
</gene>
<dbReference type="AlphaFoldDB" id="A0A6N4WC21"/>
<evidence type="ECO:0000313" key="2">
    <source>
        <dbReference type="Proteomes" id="UP000467249"/>
    </source>
</evidence>
<dbReference type="EMBL" id="AP022620">
    <property type="protein sequence ID" value="BBZ79566.1"/>
    <property type="molecule type" value="Genomic_DNA"/>
</dbReference>
<dbReference type="KEGG" id="many:MANY_49030"/>
<sequence length="294" mass="31691">MEASRSPGRLSRSFPLLAVAALTLTLFSGSSEVSPAIANAGGPISPSVAPDPLTHTAYKTLLAGVDSYAYWTDQVKTPDRVQYVDDPMHQRGIVQRVEVQPGDNGVAGSNSGERAEVINSSDLGGFQDGDTLVMSWGLLIDSAFASPPGTWNGFVQIHASGGGNQAPLSLRLGSDDADLVLGLFGGGDWTPWGQPDGTVAETIDLGALAKDQWHDFVMAVHFGCTGTGYVQLWLDGQQVVDARDRKIGYCGDPGMYWKQGFYRSAYDKTTRLWFSDTYRWATVPDAFSNYRARV</sequence>
<dbReference type="RefSeq" id="WP_163806860.1">
    <property type="nucleotide sequence ID" value="NZ_AP022620.1"/>
</dbReference>
<evidence type="ECO:0000313" key="1">
    <source>
        <dbReference type="EMBL" id="BBZ79566.1"/>
    </source>
</evidence>
<proteinExistence type="predicted"/>
<reference evidence="1 2" key="1">
    <citation type="journal article" date="2019" name="Emerg. Microbes Infect.">
        <title>Comprehensive subspecies identification of 175 nontuberculous mycobacteria species based on 7547 genomic profiles.</title>
        <authorList>
            <person name="Matsumoto Y."/>
            <person name="Kinjo T."/>
            <person name="Motooka D."/>
            <person name="Nabeya D."/>
            <person name="Jung N."/>
            <person name="Uechi K."/>
            <person name="Horii T."/>
            <person name="Iida T."/>
            <person name="Fujita J."/>
            <person name="Nakamura S."/>
        </authorList>
    </citation>
    <scope>NUCLEOTIDE SEQUENCE [LARGE SCALE GENOMIC DNA]</scope>
    <source>
        <strain evidence="1 2">JCM 30275</strain>
    </source>
</reference>